<reference evidence="2" key="1">
    <citation type="submission" date="2023-07" db="EMBL/GenBank/DDBJ databases">
        <title>Marinobacter sp. chi1 genome sequencing and assembly.</title>
        <authorList>
            <person name="Park S."/>
        </authorList>
    </citation>
    <scope>NUCLEOTIDE SEQUENCE</scope>
    <source>
        <strain evidence="2">Chi1</strain>
    </source>
</reference>
<comment type="caution">
    <text evidence="2">The sequence shown here is derived from an EMBL/GenBank/DDBJ whole genome shotgun (WGS) entry which is preliminary data.</text>
</comment>
<dbReference type="EMBL" id="JAUMIS010000002">
    <property type="protein sequence ID" value="MDO3722906.1"/>
    <property type="molecule type" value="Genomic_DNA"/>
</dbReference>
<name>A0ABT8W416_9GAMM</name>
<protein>
    <submittedName>
        <fullName evidence="2">DUF4397 domain-containing protein</fullName>
    </submittedName>
</protein>
<organism evidence="2 3">
    <name type="scientific">Marinobacter suaedae</name>
    <dbReference type="NCBI Taxonomy" id="3057675"/>
    <lineage>
        <taxon>Bacteria</taxon>
        <taxon>Pseudomonadati</taxon>
        <taxon>Pseudomonadota</taxon>
        <taxon>Gammaproteobacteria</taxon>
        <taxon>Pseudomonadales</taxon>
        <taxon>Marinobacteraceae</taxon>
        <taxon>Marinobacter</taxon>
    </lineage>
</organism>
<sequence>MKSLLALPLVVVGSVVLTGCFDDDDDPLKSNVRVIHASSDAPAVNVNFNGSTMVSGADYKQAVVLTPNAGRPSLSIDGILPGGDTVTVIEEDVPLLFNTKYDVIAVGKVGDQTIEPLILTDDGERESSDSVRLRVAHLSPDAEEAAGGPVDVYVTAAGAALPEEATFSFSFKESVGPLEVPAGEYQVRVTPAGTDTVVFDSGALPLPVGADLLVGAVDNTGANGDASPISLIVLNGGDVTEVYDADQGAGVRVVHASSNAPDVDILVGDNPPLIPEPLTNIPFGSVAPFDFLDGYAALPAGETRVRVAASADNGLVVIDETLPLVNGQGYTALAVGQLENIETLVVEDEVRSIVTQASLRIVHASTAAGNVDIYLVPGTQEGIGNADPALSDVPFKAVTDYLAVAEGTYNVYIAPTGTGTPAITAEGVELSAGDVYTVVARDADAGAEPPLNELGLILFDDFVSQQPQ</sequence>
<evidence type="ECO:0000313" key="3">
    <source>
        <dbReference type="Proteomes" id="UP001168640"/>
    </source>
</evidence>
<dbReference type="Pfam" id="PF14344">
    <property type="entry name" value="DUF4397"/>
    <property type="match status" value="3"/>
</dbReference>
<dbReference type="Proteomes" id="UP001168640">
    <property type="component" value="Unassembled WGS sequence"/>
</dbReference>
<keyword evidence="3" id="KW-1185">Reference proteome</keyword>
<feature type="domain" description="DUF4397" evidence="1">
    <location>
        <begin position="385"/>
        <end position="462"/>
    </location>
</feature>
<gene>
    <name evidence="2" type="ORF">QVZ43_14370</name>
</gene>
<proteinExistence type="predicted"/>
<dbReference type="InterPro" id="IPR025510">
    <property type="entry name" value="DUF4397"/>
</dbReference>
<evidence type="ECO:0000259" key="1">
    <source>
        <dbReference type="Pfam" id="PF14344"/>
    </source>
</evidence>
<feature type="domain" description="DUF4397" evidence="1">
    <location>
        <begin position="30"/>
        <end position="143"/>
    </location>
</feature>
<accession>A0ABT8W416</accession>
<dbReference type="PROSITE" id="PS51257">
    <property type="entry name" value="PROKAR_LIPOPROTEIN"/>
    <property type="match status" value="1"/>
</dbReference>
<dbReference type="RefSeq" id="WP_302910492.1">
    <property type="nucleotide sequence ID" value="NZ_JAUMIS010000002.1"/>
</dbReference>
<evidence type="ECO:0000313" key="2">
    <source>
        <dbReference type="EMBL" id="MDO3722906.1"/>
    </source>
</evidence>
<feature type="domain" description="DUF4397" evidence="1">
    <location>
        <begin position="249"/>
        <end position="374"/>
    </location>
</feature>